<feature type="compositionally biased region" description="Basic and acidic residues" evidence="1">
    <location>
        <begin position="61"/>
        <end position="75"/>
    </location>
</feature>
<sequence length="182" mass="19700">MRSGLTEDNPENRNQNKHRYRTPLQKLLNLLPPPTAAPTRTKVTRCTPGKEGAGGGGAVRYDPRGRGKPESQPEKAKARIETFVVGAGIEGGKRECSWILKGVSINVFLLLPNKSAVGGGGRETSSGLLISELTNSPNVDIPGFESVDDGFLRKGQMEQLRAAEQVQKLSWMHKVEPSSPSK</sequence>
<dbReference type="Proteomes" id="UP000009882">
    <property type="component" value="Unassembled WGS sequence"/>
</dbReference>
<gene>
    <name evidence="2" type="ORF">PDIG_25510</name>
</gene>
<dbReference type="InterPro" id="IPR014710">
    <property type="entry name" value="RmlC-like_jellyroll"/>
</dbReference>
<dbReference type="eggNOG" id="ENOG502RCWJ">
    <property type="taxonomic scope" value="Eukaryota"/>
</dbReference>
<keyword evidence="3" id="KW-1185">Reference proteome</keyword>
<dbReference type="Gene3D" id="2.60.120.10">
    <property type="entry name" value="Jelly Rolls"/>
    <property type="match status" value="1"/>
</dbReference>
<evidence type="ECO:0000313" key="3">
    <source>
        <dbReference type="Proteomes" id="UP000009882"/>
    </source>
</evidence>
<organism evidence="2 3">
    <name type="scientific">Penicillium digitatum (strain PHI26 / CECT 20796)</name>
    <name type="common">Green mold</name>
    <dbReference type="NCBI Taxonomy" id="1170229"/>
    <lineage>
        <taxon>Eukaryota</taxon>
        <taxon>Fungi</taxon>
        <taxon>Dikarya</taxon>
        <taxon>Ascomycota</taxon>
        <taxon>Pezizomycotina</taxon>
        <taxon>Eurotiomycetes</taxon>
        <taxon>Eurotiomycetidae</taxon>
        <taxon>Eurotiales</taxon>
        <taxon>Aspergillaceae</taxon>
        <taxon>Penicillium</taxon>
    </lineage>
</organism>
<name>K9G0G8_PEND2</name>
<protein>
    <submittedName>
        <fullName evidence="2">Uncharacterized protein</fullName>
    </submittedName>
</protein>
<dbReference type="EMBL" id="AKCT01000119">
    <property type="protein sequence ID" value="EKV15430.1"/>
    <property type="molecule type" value="Genomic_DNA"/>
</dbReference>
<dbReference type="OrthoDB" id="6614653at2759"/>
<feature type="region of interest" description="Disordered" evidence="1">
    <location>
        <begin position="1"/>
        <end position="75"/>
    </location>
</feature>
<dbReference type="HOGENOM" id="CLU_1482481_0_0_1"/>
<dbReference type="AlphaFoldDB" id="K9G0G8"/>
<dbReference type="InParanoid" id="K9G0G8"/>
<reference evidence="3" key="1">
    <citation type="journal article" date="2012" name="BMC Genomics">
        <title>Genome sequence of the necrotrophic fungus Penicillium digitatum, the main postharvest pathogen of citrus.</title>
        <authorList>
            <person name="Marcet-Houben M."/>
            <person name="Ballester A.-R."/>
            <person name="de la Fuente B."/>
            <person name="Harries E."/>
            <person name="Marcos J.F."/>
            <person name="Gonzalez-Candelas L."/>
            <person name="Gabaldon T."/>
        </authorList>
    </citation>
    <scope>NUCLEOTIDE SEQUENCE [LARGE SCALE GENOMIC DNA]</scope>
    <source>
        <strain evidence="3">PHI26 / CECT 20796</strain>
    </source>
</reference>
<comment type="caution">
    <text evidence="2">The sequence shown here is derived from an EMBL/GenBank/DDBJ whole genome shotgun (WGS) entry which is preliminary data.</text>
</comment>
<proteinExistence type="predicted"/>
<evidence type="ECO:0000313" key="2">
    <source>
        <dbReference type="EMBL" id="EKV15430.1"/>
    </source>
</evidence>
<accession>K9G0G8</accession>
<evidence type="ECO:0000256" key="1">
    <source>
        <dbReference type="SAM" id="MobiDB-lite"/>
    </source>
</evidence>